<sequence length="407" mass="49008">MKANQKKQVQFVQGTLKTIDNPSSIKSSHIEQNLINEKEFERNSNFSDSEFISACRELLVCKKCANDLISQQKELYQTFLSRHDKFLFLQSDLKQYRIQCEIHPSNNFGQKKSDLFSNYKQKHSLNLLGQNKLSLMDFPKFLYKGEFEIIIRADVFKAQVNYFLKQMQVNENINNEKDIIMHINDIVDPEDNIKFNEFIRQRDNQIIINYDYILFDKILKFGTTVLEIQIQENFKLKLLRAISSLILEQIFNGRDQFIQKYQLKINFIRILKQLIIQKIQSRIQQIEFEKQQQMLIAYIEQEEKQIEAKKEKQRKKRQQRKLKKKVNQQLEQLEEDEDDDEETRNFCCEVNAKTQKGESQHTDKEILTELLILKRNMNEINQKRKQLRETIRKEWENYQKQFKALKQ</sequence>
<dbReference type="OMA" id="PEDNIKF"/>
<feature type="coiled-coil region" evidence="1">
    <location>
        <begin position="296"/>
        <end position="343"/>
    </location>
</feature>
<accession>A0A8S1VKP1</accession>
<protein>
    <submittedName>
        <fullName evidence="2">Uncharacterized protein</fullName>
    </submittedName>
</protein>
<name>A0A8S1VKP1_PAROT</name>
<dbReference type="EMBL" id="CAJJDP010000064">
    <property type="protein sequence ID" value="CAD8175246.1"/>
    <property type="molecule type" value="Genomic_DNA"/>
</dbReference>
<keyword evidence="3" id="KW-1185">Reference proteome</keyword>
<proteinExistence type="predicted"/>
<reference evidence="2" key="1">
    <citation type="submission" date="2021-01" db="EMBL/GenBank/DDBJ databases">
        <authorList>
            <consortium name="Genoscope - CEA"/>
            <person name="William W."/>
        </authorList>
    </citation>
    <scope>NUCLEOTIDE SEQUENCE</scope>
</reference>
<evidence type="ECO:0000256" key="1">
    <source>
        <dbReference type="SAM" id="Coils"/>
    </source>
</evidence>
<comment type="caution">
    <text evidence="2">The sequence shown here is derived from an EMBL/GenBank/DDBJ whole genome shotgun (WGS) entry which is preliminary data.</text>
</comment>
<organism evidence="2 3">
    <name type="scientific">Paramecium octaurelia</name>
    <dbReference type="NCBI Taxonomy" id="43137"/>
    <lineage>
        <taxon>Eukaryota</taxon>
        <taxon>Sar</taxon>
        <taxon>Alveolata</taxon>
        <taxon>Ciliophora</taxon>
        <taxon>Intramacronucleata</taxon>
        <taxon>Oligohymenophorea</taxon>
        <taxon>Peniculida</taxon>
        <taxon>Parameciidae</taxon>
        <taxon>Paramecium</taxon>
    </lineage>
</organism>
<dbReference type="AlphaFoldDB" id="A0A8S1VKP1"/>
<dbReference type="Proteomes" id="UP000683925">
    <property type="component" value="Unassembled WGS sequence"/>
</dbReference>
<gene>
    <name evidence="2" type="ORF">POCTA_138.1.T0650098</name>
</gene>
<evidence type="ECO:0000313" key="3">
    <source>
        <dbReference type="Proteomes" id="UP000683925"/>
    </source>
</evidence>
<dbReference type="OrthoDB" id="307698at2759"/>
<keyword evidence="1" id="KW-0175">Coiled coil</keyword>
<evidence type="ECO:0000313" key="2">
    <source>
        <dbReference type="EMBL" id="CAD8175246.1"/>
    </source>
</evidence>